<evidence type="ECO:0000313" key="4">
    <source>
        <dbReference type="EMBL" id="MCH79655.1"/>
    </source>
</evidence>
<dbReference type="CDD" id="cd22160">
    <property type="entry name" value="F-box_AtFBL13-like"/>
    <property type="match status" value="1"/>
</dbReference>
<dbReference type="InterPro" id="IPR032675">
    <property type="entry name" value="LRR_dom_sf"/>
</dbReference>
<dbReference type="Pfam" id="PF08387">
    <property type="entry name" value="FBD"/>
    <property type="match status" value="1"/>
</dbReference>
<evidence type="ECO:0000259" key="3">
    <source>
        <dbReference type="PROSITE" id="PS50181"/>
    </source>
</evidence>
<gene>
    <name evidence="4" type="ORF">A2U01_0000408</name>
</gene>
<keyword evidence="2" id="KW-0812">Transmembrane</keyword>
<reference evidence="4 5" key="1">
    <citation type="journal article" date="2018" name="Front. Plant Sci.">
        <title>Red Clover (Trifolium pratense) and Zigzag Clover (T. medium) - A Picture of Genomic Similarities and Differences.</title>
        <authorList>
            <person name="Dluhosova J."/>
            <person name="Istvanek J."/>
            <person name="Nedelnik J."/>
            <person name="Repkova J."/>
        </authorList>
    </citation>
    <scope>NUCLEOTIDE SEQUENCE [LARGE SCALE GENOMIC DNA]</scope>
    <source>
        <strain evidence="5">cv. 10/8</strain>
        <tissue evidence="4">Leaf</tissue>
    </source>
</reference>
<organism evidence="4 5">
    <name type="scientific">Trifolium medium</name>
    <dbReference type="NCBI Taxonomy" id="97028"/>
    <lineage>
        <taxon>Eukaryota</taxon>
        <taxon>Viridiplantae</taxon>
        <taxon>Streptophyta</taxon>
        <taxon>Embryophyta</taxon>
        <taxon>Tracheophyta</taxon>
        <taxon>Spermatophyta</taxon>
        <taxon>Magnoliopsida</taxon>
        <taxon>eudicotyledons</taxon>
        <taxon>Gunneridae</taxon>
        <taxon>Pentapetalae</taxon>
        <taxon>rosids</taxon>
        <taxon>fabids</taxon>
        <taxon>Fabales</taxon>
        <taxon>Fabaceae</taxon>
        <taxon>Papilionoideae</taxon>
        <taxon>50 kb inversion clade</taxon>
        <taxon>NPAAA clade</taxon>
        <taxon>Hologalegina</taxon>
        <taxon>IRL clade</taxon>
        <taxon>Trifolieae</taxon>
        <taxon>Trifolium</taxon>
    </lineage>
</organism>
<dbReference type="Proteomes" id="UP000265520">
    <property type="component" value="Unassembled WGS sequence"/>
</dbReference>
<dbReference type="PANTHER" id="PTHR31293:SF12">
    <property type="entry name" value="RNI-LIKE SUPERFAMILY PROTEIN"/>
    <property type="match status" value="1"/>
</dbReference>
<dbReference type="Gene3D" id="1.20.1280.50">
    <property type="match status" value="1"/>
</dbReference>
<dbReference type="Pfam" id="PF24758">
    <property type="entry name" value="LRR_At5g56370"/>
    <property type="match status" value="1"/>
</dbReference>
<dbReference type="PROSITE" id="PS50181">
    <property type="entry name" value="FBOX"/>
    <property type="match status" value="1"/>
</dbReference>
<sequence>MAPKSTFKRRKAEGENDGGVIATTPTDMMSSLPDSVLCHIMSFLLTRTSVATMSLVSRRWRHLWENLHVFHFSDDSHEDDNDPKMFTRFAVFVNAVLSLHRSRHIRKFHLSSGMLAHDKFRSDCFDMWVHAAICPQLEELSLSISYCCEDQRVLLPSSLLNCTNLVSLSLVSAIHLKFQHSSVHFPTLKMLKLDAGIVDDINIVQFGTDIVDSLAVFLSGCPILETLDIYFDASFLTQVSVPSSSKRLKLTNSNFSWTCLEIESDWPDVKFGGSVTKAKLGIIGNLQTVEEAYLDVFSLRESELVDPILNLLRDQDQDIHLLLRHSTTKEEPSPIRTWEPKSTTVPKCLESHLTYIHIEGYQGFEDELTFAEYILCNGLVLHTMLIFFYISMDITNKCRSLKRLMDIPKGSATCQLKFNTAVSP</sequence>
<keyword evidence="2" id="KW-1133">Transmembrane helix</keyword>
<evidence type="ECO:0000313" key="5">
    <source>
        <dbReference type="Proteomes" id="UP000265520"/>
    </source>
</evidence>
<dbReference type="InterPro" id="IPR055411">
    <property type="entry name" value="LRR_FXL15/At3g58940/PEG3-like"/>
</dbReference>
<dbReference type="InterPro" id="IPR053781">
    <property type="entry name" value="F-box_AtFBL13-like"/>
</dbReference>
<dbReference type="SUPFAM" id="SSF52047">
    <property type="entry name" value="RNI-like"/>
    <property type="match status" value="1"/>
</dbReference>
<name>A0A392LXQ7_9FABA</name>
<dbReference type="Gene3D" id="3.80.10.10">
    <property type="entry name" value="Ribonuclease Inhibitor"/>
    <property type="match status" value="1"/>
</dbReference>
<feature type="compositionally biased region" description="Basic residues" evidence="1">
    <location>
        <begin position="1"/>
        <end position="11"/>
    </location>
</feature>
<proteinExistence type="predicted"/>
<keyword evidence="2" id="KW-0472">Membrane</keyword>
<dbReference type="SMART" id="SM00256">
    <property type="entry name" value="FBOX"/>
    <property type="match status" value="1"/>
</dbReference>
<keyword evidence="5" id="KW-1185">Reference proteome</keyword>
<dbReference type="InterPro" id="IPR055294">
    <property type="entry name" value="FBL60-like"/>
</dbReference>
<dbReference type="InterPro" id="IPR036047">
    <property type="entry name" value="F-box-like_dom_sf"/>
</dbReference>
<protein>
    <submittedName>
        <fullName evidence="4">F-box/FBD/LRR-repeat protein</fullName>
    </submittedName>
</protein>
<accession>A0A392LXQ7</accession>
<feature type="domain" description="F-box" evidence="3">
    <location>
        <begin position="26"/>
        <end position="73"/>
    </location>
</feature>
<dbReference type="InterPro" id="IPR001810">
    <property type="entry name" value="F-box_dom"/>
</dbReference>
<dbReference type="EMBL" id="LXQA010000259">
    <property type="protein sequence ID" value="MCH79655.1"/>
    <property type="molecule type" value="Genomic_DNA"/>
</dbReference>
<feature type="region of interest" description="Disordered" evidence="1">
    <location>
        <begin position="1"/>
        <end position="24"/>
    </location>
</feature>
<dbReference type="PANTHER" id="PTHR31293">
    <property type="entry name" value="RNI-LIKE SUPERFAMILY PROTEIN"/>
    <property type="match status" value="1"/>
</dbReference>
<dbReference type="InterPro" id="IPR006566">
    <property type="entry name" value="FBD"/>
</dbReference>
<dbReference type="SMART" id="SM00579">
    <property type="entry name" value="FBD"/>
    <property type="match status" value="1"/>
</dbReference>
<evidence type="ECO:0000256" key="1">
    <source>
        <dbReference type="SAM" id="MobiDB-lite"/>
    </source>
</evidence>
<evidence type="ECO:0000256" key="2">
    <source>
        <dbReference type="SAM" id="Phobius"/>
    </source>
</evidence>
<dbReference type="AlphaFoldDB" id="A0A392LXQ7"/>
<dbReference type="SUPFAM" id="SSF81383">
    <property type="entry name" value="F-box domain"/>
    <property type="match status" value="1"/>
</dbReference>
<feature type="transmembrane region" description="Helical" evidence="2">
    <location>
        <begin position="370"/>
        <end position="390"/>
    </location>
</feature>
<dbReference type="Pfam" id="PF12937">
    <property type="entry name" value="F-box-like"/>
    <property type="match status" value="1"/>
</dbReference>
<comment type="caution">
    <text evidence="4">The sequence shown here is derived from an EMBL/GenBank/DDBJ whole genome shotgun (WGS) entry which is preliminary data.</text>
</comment>